<dbReference type="Pfam" id="PF13637">
    <property type="entry name" value="Ank_4"/>
    <property type="match status" value="1"/>
</dbReference>
<reference evidence="5 6" key="1">
    <citation type="submission" date="2019-07" db="EMBL/GenBank/DDBJ databases">
        <title>Draft genome assembly of a fouling barnacle, Amphibalanus amphitrite (Darwin, 1854): The first reference genome for Thecostraca.</title>
        <authorList>
            <person name="Kim W."/>
        </authorList>
    </citation>
    <scope>NUCLEOTIDE SEQUENCE [LARGE SCALE GENOMIC DNA]</scope>
    <source>
        <strain evidence="5">SNU_AA5</strain>
        <tissue evidence="5">Soma without cirri and trophi</tissue>
    </source>
</reference>
<evidence type="ECO:0000256" key="3">
    <source>
        <dbReference type="PROSITE-ProRule" id="PRU00023"/>
    </source>
</evidence>
<proteinExistence type="predicted"/>
<evidence type="ECO:0000256" key="2">
    <source>
        <dbReference type="ARBA" id="ARBA00023043"/>
    </source>
</evidence>
<keyword evidence="4" id="KW-0812">Transmembrane</keyword>
<feature type="repeat" description="ANK" evidence="3">
    <location>
        <begin position="495"/>
        <end position="527"/>
    </location>
</feature>
<feature type="transmembrane region" description="Helical" evidence="4">
    <location>
        <begin position="847"/>
        <end position="865"/>
    </location>
</feature>
<keyword evidence="6" id="KW-1185">Reference proteome</keyword>
<feature type="repeat" description="ANK" evidence="3">
    <location>
        <begin position="425"/>
        <end position="452"/>
    </location>
</feature>
<dbReference type="PANTHER" id="PTHR24161:SF122">
    <property type="match status" value="1"/>
</dbReference>
<feature type="transmembrane region" description="Helical" evidence="4">
    <location>
        <begin position="877"/>
        <end position="895"/>
    </location>
</feature>
<feature type="repeat" description="ANK" evidence="3">
    <location>
        <begin position="562"/>
        <end position="585"/>
    </location>
</feature>
<evidence type="ECO:0000313" key="6">
    <source>
        <dbReference type="Proteomes" id="UP000440578"/>
    </source>
</evidence>
<feature type="repeat" description="ANK" evidence="3">
    <location>
        <begin position="67"/>
        <end position="99"/>
    </location>
</feature>
<dbReference type="SMART" id="SM00248">
    <property type="entry name" value="ANK"/>
    <property type="match status" value="17"/>
</dbReference>
<dbReference type="PANTHER" id="PTHR24161">
    <property type="entry name" value="ANK_REP_REGION DOMAIN-CONTAINING PROTEIN-RELATED"/>
    <property type="match status" value="1"/>
</dbReference>
<sequence length="1129" mass="119682">MATPCCTSRPAADTREPWWPPSKRACPLRMPNKAGMRAIHQAALEGHGPVIAALIQNGELVDTTCRGGLTSLHLAAGAGQTAAVEALLGHGAQMERKGGPCDETPVHLAAGCAAGTESVRALLKSGASVHSTDHKGRQPLHVAAERGHLETCQLLLEEGADPAVQCQSGDTPLHLACSAGHRDVITALLRHVADSEARLERLLCAENVSGLTPLHCAASRSAQAWSGEEAGDILDLLCVSGARLDHVTSQNQETPFHCVARSGNDQLLEKMLTLLKDQVTSIAAVLNLQTASGETCLMVAAREGHQQTVKTLMDNGARLDVLDSLGRTALHLSAAAGLSGLCETLLGRPALLNTRCAAGLTALHLAAAGGFSGLVESLVQRHGAAADIAAQDGRTPLHLSAAAGHLEVCSTLVQAGSDTSARDAAGLTPVLLAARYDHAEVVKLLLKYSPELPDLADKDGNTCAHVAAMHGSVHVIRELLLFNTTMVTSSRNMRDDATPLHLAAATGNAEVVKVLLEAGASASDEDKLGLTCVHLAVRGGHSGVLTQLRDMGVSMEAASKKTGLGPLHIAAYDGNIDMVWELLQHISPTIPSEPPSEYETGDITAVLPPVVATESRLTPLHLAALAGHEDTARLLLNSAGDAPVDPVTEPTLIRGLTLISARNRHHLLEDFILSSPAPVYTAAKLTALLRDDLCKQDEEETVSRELRDAAALCQSMTAELLALASCRSSVSAVLSAVDPQQIELLDLLIQLKHKQVIAHPVVQSHLWDVWRGGGPAWPRWRAAALLAALLLCPPLWVLLSLPVGPRCGRLPLVRLAARLTSHAQLLVLLALLVATGRGRWPPLAGPLEGALLLWMAGLILAELTAGRGTGGLRVLRLAQLCLGLAALAVHGAALVSAGTETERREAVFLLLLCLVVCGFSMQVTTVFTPVRPMPSVRKQDGMGYPPRDLPERGVLSSLEMMLFSLVGLAASYNCHPPPVTHPAWSGALLKTVMALYLLVAGVVLTGLLVAMMTDSCRRSRTDSEIEWKFELAQLIRDLSRSRAPPAPLNLITKLVVTLHACVRFRGRLWDPAARQQLSTERLTERARRLGPAAAWSDRDRATLVVQPSVTAAPSLSGGRRLEDVVDWSQ</sequence>
<feature type="repeat" description="ANK" evidence="3">
    <location>
        <begin position="528"/>
        <end position="560"/>
    </location>
</feature>
<feature type="transmembrane region" description="Helical" evidence="4">
    <location>
        <begin position="992"/>
        <end position="1011"/>
    </location>
</feature>
<dbReference type="OrthoDB" id="6363110at2759"/>
<dbReference type="Gene3D" id="1.25.40.20">
    <property type="entry name" value="Ankyrin repeat-containing domain"/>
    <property type="match status" value="5"/>
</dbReference>
<dbReference type="PRINTS" id="PR01415">
    <property type="entry name" value="ANKYRIN"/>
</dbReference>
<dbReference type="EMBL" id="VIIS01001465">
    <property type="protein sequence ID" value="KAF0297834.1"/>
    <property type="molecule type" value="Genomic_DNA"/>
</dbReference>
<feature type="repeat" description="ANK" evidence="3">
    <location>
        <begin position="101"/>
        <end position="134"/>
    </location>
</feature>
<accession>A0A6A4W260</accession>
<dbReference type="Pfam" id="PF12796">
    <property type="entry name" value="Ank_2"/>
    <property type="match status" value="5"/>
</dbReference>
<comment type="caution">
    <text evidence="5">The sequence shown here is derived from an EMBL/GenBank/DDBJ whole genome shotgun (WGS) entry which is preliminary data.</text>
</comment>
<feature type="repeat" description="ANK" evidence="3">
    <location>
        <begin position="615"/>
        <end position="641"/>
    </location>
</feature>
<dbReference type="AlphaFoldDB" id="A0A6A4W260"/>
<keyword evidence="4" id="KW-0472">Membrane</keyword>
<protein>
    <submittedName>
        <fullName evidence="5">Ankyrin-3</fullName>
    </submittedName>
</protein>
<name>A0A6A4W260_AMPAM</name>
<dbReference type="Proteomes" id="UP000440578">
    <property type="component" value="Unassembled WGS sequence"/>
</dbReference>
<evidence type="ECO:0000256" key="4">
    <source>
        <dbReference type="SAM" id="Phobius"/>
    </source>
</evidence>
<keyword evidence="2 3" id="KW-0040">ANK repeat</keyword>
<dbReference type="Pfam" id="PF00023">
    <property type="entry name" value="Ank"/>
    <property type="match status" value="2"/>
</dbReference>
<dbReference type="InterPro" id="IPR002110">
    <property type="entry name" value="Ankyrin_rpt"/>
</dbReference>
<keyword evidence="4" id="KW-1133">Transmembrane helix</keyword>
<feature type="repeat" description="ANK" evidence="3">
    <location>
        <begin position="168"/>
        <end position="200"/>
    </location>
</feature>
<dbReference type="PROSITE" id="PS50088">
    <property type="entry name" value="ANK_REPEAT"/>
    <property type="match status" value="11"/>
</dbReference>
<evidence type="ECO:0000256" key="1">
    <source>
        <dbReference type="ARBA" id="ARBA00022737"/>
    </source>
</evidence>
<feature type="transmembrane region" description="Helical" evidence="4">
    <location>
        <begin position="907"/>
        <end position="932"/>
    </location>
</feature>
<dbReference type="SUPFAM" id="SSF48403">
    <property type="entry name" value="Ankyrin repeat"/>
    <property type="match status" value="2"/>
</dbReference>
<feature type="transmembrane region" description="Helical" evidence="4">
    <location>
        <begin position="780"/>
        <end position="803"/>
    </location>
</feature>
<gene>
    <name evidence="5" type="primary">ANK3_1</name>
    <name evidence="5" type="ORF">FJT64_000504</name>
</gene>
<feature type="repeat" description="ANK" evidence="3">
    <location>
        <begin position="135"/>
        <end position="167"/>
    </location>
</feature>
<evidence type="ECO:0000313" key="5">
    <source>
        <dbReference type="EMBL" id="KAF0297834.1"/>
    </source>
</evidence>
<organism evidence="5 6">
    <name type="scientific">Amphibalanus amphitrite</name>
    <name type="common">Striped barnacle</name>
    <name type="synonym">Balanus amphitrite</name>
    <dbReference type="NCBI Taxonomy" id="1232801"/>
    <lineage>
        <taxon>Eukaryota</taxon>
        <taxon>Metazoa</taxon>
        <taxon>Ecdysozoa</taxon>
        <taxon>Arthropoda</taxon>
        <taxon>Crustacea</taxon>
        <taxon>Multicrustacea</taxon>
        <taxon>Cirripedia</taxon>
        <taxon>Thoracica</taxon>
        <taxon>Thoracicalcarea</taxon>
        <taxon>Balanomorpha</taxon>
        <taxon>Balanoidea</taxon>
        <taxon>Balanidae</taxon>
        <taxon>Amphibalaninae</taxon>
        <taxon>Amphibalanus</taxon>
    </lineage>
</organism>
<dbReference type="InterPro" id="IPR036770">
    <property type="entry name" value="Ankyrin_rpt-contain_sf"/>
</dbReference>
<dbReference type="PROSITE" id="PS50297">
    <property type="entry name" value="ANK_REP_REGION"/>
    <property type="match status" value="9"/>
</dbReference>
<feature type="repeat" description="ANK" evidence="3">
    <location>
        <begin position="392"/>
        <end position="424"/>
    </location>
</feature>
<keyword evidence="1" id="KW-0677">Repeat</keyword>
<feature type="repeat" description="ANK" evidence="3">
    <location>
        <begin position="292"/>
        <end position="324"/>
    </location>
</feature>